<keyword evidence="1" id="KW-1133">Transmembrane helix</keyword>
<evidence type="ECO:0000256" key="1">
    <source>
        <dbReference type="SAM" id="Phobius"/>
    </source>
</evidence>
<proteinExistence type="predicted"/>
<keyword evidence="1" id="KW-0472">Membrane</keyword>
<accession>A0A4R7LF10</accession>
<feature type="transmembrane region" description="Helical" evidence="1">
    <location>
        <begin position="332"/>
        <end position="354"/>
    </location>
</feature>
<dbReference type="OrthoDB" id="9813718at2"/>
<reference evidence="4 5" key="1">
    <citation type="submission" date="2019-03" db="EMBL/GenBank/DDBJ databases">
        <title>Genomic Encyclopedia of Archaeal and Bacterial Type Strains, Phase II (KMG-II): from individual species to whole genera.</title>
        <authorList>
            <person name="Goeker M."/>
        </authorList>
    </citation>
    <scope>NUCLEOTIDE SEQUENCE [LARGE SCALE GENOMIC DNA]</scope>
    <source>
        <strain evidence="4 5">DSM 29467</strain>
    </source>
</reference>
<feature type="transmembrane region" description="Helical" evidence="1">
    <location>
        <begin position="43"/>
        <end position="71"/>
    </location>
</feature>
<gene>
    <name evidence="4" type="ORF">BDE40_3026</name>
</gene>
<comment type="caution">
    <text evidence="4">The sequence shown here is derived from an EMBL/GenBank/DDBJ whole genome shotgun (WGS) entry which is preliminary data.</text>
</comment>
<feature type="transmembrane region" description="Helical" evidence="1">
    <location>
        <begin position="143"/>
        <end position="160"/>
    </location>
</feature>
<feature type="domain" description="MgtC/SapB/SrpB/YhiD N-terminal" evidence="2">
    <location>
        <begin position="12"/>
        <end position="123"/>
    </location>
</feature>
<dbReference type="Pfam" id="PF02308">
    <property type="entry name" value="MgtC"/>
    <property type="match status" value="1"/>
</dbReference>
<dbReference type="Proteomes" id="UP000294563">
    <property type="component" value="Unassembled WGS sequence"/>
</dbReference>
<dbReference type="AlphaFoldDB" id="A0A4R7LF10"/>
<name>A0A4R7LF10_9RHOB</name>
<protein>
    <submittedName>
        <fullName evidence="4">Uncharacterized membrane protein (DUF4010 family)</fullName>
    </submittedName>
</protein>
<feature type="transmembrane region" description="Helical" evidence="1">
    <location>
        <begin position="396"/>
        <end position="415"/>
    </location>
</feature>
<feature type="transmembrane region" description="Helical" evidence="1">
    <location>
        <begin position="262"/>
        <end position="286"/>
    </location>
</feature>
<feature type="transmembrane region" description="Helical" evidence="1">
    <location>
        <begin position="366"/>
        <end position="384"/>
    </location>
</feature>
<feature type="transmembrane region" description="Helical" evidence="1">
    <location>
        <begin position="198"/>
        <end position="220"/>
    </location>
</feature>
<keyword evidence="1" id="KW-0812">Transmembrane</keyword>
<evidence type="ECO:0000313" key="5">
    <source>
        <dbReference type="Proteomes" id="UP000294563"/>
    </source>
</evidence>
<keyword evidence="5" id="KW-1185">Reference proteome</keyword>
<evidence type="ECO:0000259" key="3">
    <source>
        <dbReference type="Pfam" id="PF13194"/>
    </source>
</evidence>
<dbReference type="EMBL" id="SOBH01000003">
    <property type="protein sequence ID" value="TDT74238.1"/>
    <property type="molecule type" value="Genomic_DNA"/>
</dbReference>
<feature type="transmembrane region" description="Helical" evidence="1">
    <location>
        <begin position="232"/>
        <end position="255"/>
    </location>
</feature>
<evidence type="ECO:0000313" key="4">
    <source>
        <dbReference type="EMBL" id="TDT74238.1"/>
    </source>
</evidence>
<feature type="domain" description="DUF4010" evidence="3">
    <location>
        <begin position="178"/>
        <end position="387"/>
    </location>
</feature>
<dbReference type="PANTHER" id="PTHR39084:SF1">
    <property type="entry name" value="DUF4010 DOMAIN-CONTAINING PROTEIN"/>
    <property type="match status" value="1"/>
</dbReference>
<dbReference type="PANTHER" id="PTHR39084">
    <property type="entry name" value="MEMBRANE PROTEIN-RELATED"/>
    <property type="match status" value="1"/>
</dbReference>
<evidence type="ECO:0000259" key="2">
    <source>
        <dbReference type="Pfam" id="PF02308"/>
    </source>
</evidence>
<organism evidence="4 5">
    <name type="scientific">Litoreibacter halocynthiae</name>
    <dbReference type="NCBI Taxonomy" id="1242689"/>
    <lineage>
        <taxon>Bacteria</taxon>
        <taxon>Pseudomonadati</taxon>
        <taxon>Pseudomonadota</taxon>
        <taxon>Alphaproteobacteria</taxon>
        <taxon>Rhodobacterales</taxon>
        <taxon>Roseobacteraceae</taxon>
        <taxon>Litoreibacter</taxon>
    </lineage>
</organism>
<sequence length="431" mass="44131">METDPEAFYALIEALGIGLLIGIERERSNQTPSEGASTGVRTFALASLIGAISMMTGGVPLLMVAVTAVAIARIVSVAQQTDPSIGLTTSLALVSVVLLGALATETALLAAGVAVVIASLLAAREMLRGFSRSVLTAVELRDGLILGVSVLVVLPILPNHEIGPGGALNPRSLFVIVVVIMLISAAGHIATRIIGARLGLPVSGFLSGFVSSTSTILALSQRAVEKPEDAQSAAAGATLSSVSSLIQIGIILLALSPPMFTVGLPLLFGAGLAAALHGAAIFFLALHRKVEPAILELPSQVFSVKGAVSFALIVAIVMLASATLNDLFGNRAVLATVGLAGVVSTNSATVALASLVTVGQISAVDAALPLAAALTANTIARLLIAWRGGNVTFRRTVAFGLALQLAALWLSWWLAEILRAWFAEWSAIIPQ</sequence>
<dbReference type="Pfam" id="PF13194">
    <property type="entry name" value="DUF4010"/>
    <property type="match status" value="1"/>
</dbReference>
<feature type="transmembrane region" description="Helical" evidence="1">
    <location>
        <begin position="306"/>
        <end position="325"/>
    </location>
</feature>
<feature type="transmembrane region" description="Helical" evidence="1">
    <location>
        <begin position="172"/>
        <end position="191"/>
    </location>
</feature>
<dbReference type="InterPro" id="IPR049177">
    <property type="entry name" value="MgtC_SapB_SrpB_YhiD_N"/>
</dbReference>
<feature type="transmembrane region" description="Helical" evidence="1">
    <location>
        <begin position="91"/>
        <end position="122"/>
    </location>
</feature>
<dbReference type="InterPro" id="IPR025105">
    <property type="entry name" value="DUF4010"/>
</dbReference>